<proteinExistence type="predicted"/>
<dbReference type="AlphaFoldDB" id="A0AAU7Q8X0"/>
<evidence type="ECO:0000313" key="1">
    <source>
        <dbReference type="EMBL" id="XBS69377.1"/>
    </source>
</evidence>
<protein>
    <submittedName>
        <fullName evidence="1">Uncharacterized protein</fullName>
    </submittedName>
</protein>
<accession>A0AAU7Q8X0</accession>
<dbReference type="EMBL" id="CP157947">
    <property type="protein sequence ID" value="XBS69377.1"/>
    <property type="molecule type" value="Genomic_DNA"/>
</dbReference>
<gene>
    <name evidence="1" type="ORF">ABK905_23595</name>
</gene>
<sequence>MSYAIFFDYFQRVKFVWGMKDEMMVKGQFFQRKPRLFGNEAECLGYMPAIFARADFPHRFGVYDMIFQVAPDFRRNDAVFVGKTATIQVDVVCACAQPLERTVFQGDTRG</sequence>
<name>A0AAU7Q8X0_9GAMM</name>
<reference evidence="1" key="1">
    <citation type="submission" date="2024-06" db="EMBL/GenBank/DDBJ databases">
        <authorList>
            <person name="Coelho C."/>
            <person name="Bento M."/>
            <person name="Garcia E."/>
            <person name="Camelo A."/>
            <person name="Brandao I."/>
            <person name="Espirito Santo C."/>
            <person name="Trovao J."/>
            <person name="Verissimo A."/>
            <person name="Costa J."/>
            <person name="Tiago I."/>
        </authorList>
    </citation>
    <scope>NUCLEOTIDE SEQUENCE</scope>
    <source>
        <strain evidence="1">KWT182</strain>
    </source>
</reference>
<organism evidence="1">
    <name type="scientific">Acerihabitans sp. KWT182</name>
    <dbReference type="NCBI Taxonomy" id="3157919"/>
    <lineage>
        <taxon>Bacteria</taxon>
        <taxon>Pseudomonadati</taxon>
        <taxon>Pseudomonadota</taxon>
        <taxon>Gammaproteobacteria</taxon>
        <taxon>Enterobacterales</taxon>
        <taxon>Pectobacteriaceae</taxon>
        <taxon>Acerihabitans</taxon>
    </lineage>
</organism>